<dbReference type="GeneID" id="121394622"/>
<dbReference type="AlphaFoldDB" id="A0A8J1KXG1"/>
<reference evidence="2" key="1">
    <citation type="submission" date="2025-08" db="UniProtKB">
        <authorList>
            <consortium name="RefSeq"/>
        </authorList>
    </citation>
    <scope>IDENTIFICATION</scope>
    <source>
        <strain evidence="2">J_2021</strain>
        <tissue evidence="2">Erythrocytes</tissue>
    </source>
</reference>
<name>A0A8J1KXG1_XENLA</name>
<organism evidence="1 2">
    <name type="scientific">Xenopus laevis</name>
    <name type="common">African clawed frog</name>
    <dbReference type="NCBI Taxonomy" id="8355"/>
    <lineage>
        <taxon>Eukaryota</taxon>
        <taxon>Metazoa</taxon>
        <taxon>Chordata</taxon>
        <taxon>Craniata</taxon>
        <taxon>Vertebrata</taxon>
        <taxon>Euteleostomi</taxon>
        <taxon>Amphibia</taxon>
        <taxon>Batrachia</taxon>
        <taxon>Anura</taxon>
        <taxon>Pipoidea</taxon>
        <taxon>Pipidae</taxon>
        <taxon>Xenopodinae</taxon>
        <taxon>Xenopus</taxon>
        <taxon>Xenopus</taxon>
    </lineage>
</organism>
<evidence type="ECO:0000313" key="2">
    <source>
        <dbReference type="RefSeq" id="XP_041421995.1"/>
    </source>
</evidence>
<accession>A0A8J1KXG1</accession>
<evidence type="ECO:0000313" key="1">
    <source>
        <dbReference type="Proteomes" id="UP000186698"/>
    </source>
</evidence>
<protein>
    <submittedName>
        <fullName evidence="2">Uncharacterized protein LOC121394622 isoform X2</fullName>
    </submittedName>
</protein>
<dbReference type="RefSeq" id="XP_041421995.1">
    <property type="nucleotide sequence ID" value="XM_041566061.1"/>
</dbReference>
<sequence>MFPAPQKRSIYSNDSVPLIECHTMYNRGRAFKQITHYTGSTELALKSLQCRLQETLGPLVSRKTAAVTTGVVSATWNWRISRLVSITL</sequence>
<proteinExistence type="predicted"/>
<keyword evidence="1" id="KW-1185">Reference proteome</keyword>
<dbReference type="Proteomes" id="UP000186698">
    <property type="component" value="Chromosome 6L"/>
</dbReference>
<gene>
    <name evidence="2" type="primary">LOC121394622</name>
</gene>